<dbReference type="InterPro" id="IPR011701">
    <property type="entry name" value="MFS"/>
</dbReference>
<accession>A0A0M4FSX7</accession>
<dbReference type="InterPro" id="IPR020846">
    <property type="entry name" value="MFS_dom"/>
</dbReference>
<protein>
    <submittedName>
        <fullName evidence="8">MFS transporter</fullName>
    </submittedName>
</protein>
<keyword evidence="2" id="KW-0813">Transport</keyword>
<feature type="transmembrane region" description="Helical" evidence="6">
    <location>
        <begin position="243"/>
        <end position="261"/>
    </location>
</feature>
<reference evidence="9" key="1">
    <citation type="submission" date="2015-08" db="EMBL/GenBank/DDBJ databases">
        <title>Genome sequencing project for genomic taxonomy and phylogenomics of Bacillus-like bacteria.</title>
        <authorList>
            <person name="Liu B."/>
            <person name="Wang J."/>
            <person name="Zhu Y."/>
            <person name="Liu G."/>
            <person name="Chen Q."/>
            <person name="Chen Z."/>
            <person name="Lan J."/>
            <person name="Che J."/>
            <person name="Ge C."/>
            <person name="Shi H."/>
            <person name="Pan Z."/>
            <person name="Liu X."/>
        </authorList>
    </citation>
    <scope>NUCLEOTIDE SEQUENCE [LARGE SCALE GENOMIC DNA]</scope>
    <source>
        <strain evidence="9">FJAT-4402</strain>
    </source>
</reference>
<dbReference type="GO" id="GO:0022857">
    <property type="term" value="F:transmembrane transporter activity"/>
    <property type="evidence" value="ECO:0007669"/>
    <property type="project" value="InterPro"/>
</dbReference>
<evidence type="ECO:0000256" key="1">
    <source>
        <dbReference type="ARBA" id="ARBA00004651"/>
    </source>
</evidence>
<evidence type="ECO:0000313" key="8">
    <source>
        <dbReference type="EMBL" id="ALC82709.1"/>
    </source>
</evidence>
<keyword evidence="5 6" id="KW-0472">Membrane</keyword>
<feature type="transmembrane region" description="Helical" evidence="6">
    <location>
        <begin position="80"/>
        <end position="98"/>
    </location>
</feature>
<dbReference type="PANTHER" id="PTHR23531">
    <property type="entry name" value="QUINOLENE RESISTANCE PROTEIN NORA"/>
    <property type="match status" value="1"/>
</dbReference>
<feature type="transmembrane region" description="Helical" evidence="6">
    <location>
        <begin position="169"/>
        <end position="189"/>
    </location>
</feature>
<dbReference type="CDD" id="cd17489">
    <property type="entry name" value="MFS_YfcJ_like"/>
    <property type="match status" value="1"/>
</dbReference>
<evidence type="ECO:0000313" key="9">
    <source>
        <dbReference type="Proteomes" id="UP000067625"/>
    </source>
</evidence>
<feature type="transmembrane region" description="Helical" evidence="6">
    <location>
        <begin position="273"/>
        <end position="291"/>
    </location>
</feature>
<dbReference type="STRING" id="1441095.AM592_14810"/>
<feature type="transmembrane region" description="Helical" evidence="6">
    <location>
        <begin position="104"/>
        <end position="127"/>
    </location>
</feature>
<evidence type="ECO:0000256" key="4">
    <source>
        <dbReference type="ARBA" id="ARBA00022989"/>
    </source>
</evidence>
<evidence type="ECO:0000256" key="3">
    <source>
        <dbReference type="ARBA" id="ARBA00022692"/>
    </source>
</evidence>
<dbReference type="PATRIC" id="fig|1441095.3.peg.3270"/>
<feature type="transmembrane region" description="Helical" evidence="6">
    <location>
        <begin position="14"/>
        <end position="38"/>
    </location>
</feature>
<keyword evidence="3 6" id="KW-0812">Transmembrane</keyword>
<evidence type="ECO:0000256" key="6">
    <source>
        <dbReference type="SAM" id="Phobius"/>
    </source>
</evidence>
<proteinExistence type="predicted"/>
<evidence type="ECO:0000259" key="7">
    <source>
        <dbReference type="PROSITE" id="PS50850"/>
    </source>
</evidence>
<sequence>MKQPSSEPIWTKDFILVVLVNLLIFTVFYSYITVLPVYVLDGMDGTESQAGFVTSVFLLAAIILRPLSGMIIDRFGQKRIAIISVTLFTFSAFLYVFIDNFYMLLALRFFQGIWFSIITTVTGAIAANIIPKNRRGEGLGYFVMSMNLAVVIGPFIGLNLIGKVSFSNLFLLFSIFALVSIFCCLPLKVKEVKGSTSFAFTLSNMFEKKVLPIAIVGLSISFWYSSVISFISVYAHSLNLMDASGYFFLCFAATMIISRPFTGRLFDRVGPGIVIYPSILLFSIGLLMLAFTSSSVMLLLSGAVIGLGYGTLLPCMQTIAIQSSPANRSGYAIATFFTFFDTGIATGSYILGILVTFSGFSNLYLLASIFALISLYLYPWSRRKSKSGANNPASAIH</sequence>
<evidence type="ECO:0000256" key="5">
    <source>
        <dbReference type="ARBA" id="ARBA00023136"/>
    </source>
</evidence>
<feature type="domain" description="Major facilitator superfamily (MFS) profile" evidence="7">
    <location>
        <begin position="14"/>
        <end position="386"/>
    </location>
</feature>
<name>A0A0M4FSX7_9BACI</name>
<dbReference type="SUPFAM" id="SSF103473">
    <property type="entry name" value="MFS general substrate transporter"/>
    <property type="match status" value="1"/>
</dbReference>
<comment type="subcellular location">
    <subcellularLocation>
        <location evidence="1">Cell membrane</location>
        <topology evidence="1">Multi-pass membrane protein</topology>
    </subcellularLocation>
</comment>
<dbReference type="EMBL" id="CP012600">
    <property type="protein sequence ID" value="ALC82709.1"/>
    <property type="molecule type" value="Genomic_DNA"/>
</dbReference>
<keyword evidence="4 6" id="KW-1133">Transmembrane helix</keyword>
<dbReference type="Pfam" id="PF07690">
    <property type="entry name" value="MFS_1"/>
    <property type="match status" value="1"/>
</dbReference>
<dbReference type="GO" id="GO:0005886">
    <property type="term" value="C:plasma membrane"/>
    <property type="evidence" value="ECO:0007669"/>
    <property type="project" value="UniProtKB-SubCell"/>
</dbReference>
<dbReference type="InterPro" id="IPR036259">
    <property type="entry name" value="MFS_trans_sf"/>
</dbReference>
<feature type="transmembrane region" description="Helical" evidence="6">
    <location>
        <begin position="331"/>
        <end position="357"/>
    </location>
</feature>
<feature type="transmembrane region" description="Helical" evidence="6">
    <location>
        <begin position="139"/>
        <end position="157"/>
    </location>
</feature>
<dbReference type="PANTHER" id="PTHR23531:SF2">
    <property type="entry name" value="PERMEASE"/>
    <property type="match status" value="1"/>
</dbReference>
<dbReference type="PROSITE" id="PS50850">
    <property type="entry name" value="MFS"/>
    <property type="match status" value="1"/>
</dbReference>
<keyword evidence="9" id="KW-1185">Reference proteome</keyword>
<dbReference type="AlphaFoldDB" id="A0A0M4FSX7"/>
<feature type="transmembrane region" description="Helical" evidence="6">
    <location>
        <begin position="297"/>
        <end position="319"/>
    </location>
</feature>
<dbReference type="Proteomes" id="UP000067625">
    <property type="component" value="Chromosome"/>
</dbReference>
<gene>
    <name evidence="8" type="ORF">AM592_14810</name>
</gene>
<feature type="transmembrane region" description="Helical" evidence="6">
    <location>
        <begin position="363"/>
        <end position="380"/>
    </location>
</feature>
<dbReference type="InterPro" id="IPR052714">
    <property type="entry name" value="MFS_Exporter"/>
</dbReference>
<organism evidence="8 9">
    <name type="scientific">Bacillus gobiensis</name>
    <dbReference type="NCBI Taxonomy" id="1441095"/>
    <lineage>
        <taxon>Bacteria</taxon>
        <taxon>Bacillati</taxon>
        <taxon>Bacillota</taxon>
        <taxon>Bacilli</taxon>
        <taxon>Bacillales</taxon>
        <taxon>Bacillaceae</taxon>
        <taxon>Bacillus</taxon>
    </lineage>
</organism>
<feature type="transmembrane region" description="Helical" evidence="6">
    <location>
        <begin position="210"/>
        <end position="231"/>
    </location>
</feature>
<feature type="transmembrane region" description="Helical" evidence="6">
    <location>
        <begin position="50"/>
        <end position="68"/>
    </location>
</feature>
<dbReference type="Gene3D" id="1.20.1250.20">
    <property type="entry name" value="MFS general substrate transporter like domains"/>
    <property type="match status" value="1"/>
</dbReference>
<dbReference type="RefSeq" id="WP_053604519.1">
    <property type="nucleotide sequence ID" value="NZ_CP012600.1"/>
</dbReference>
<reference evidence="8 9" key="2">
    <citation type="journal article" date="2016" name="Int. J. Syst. Evol. Microbiol.">
        <title>Bacillus gobiensis sp. nov., isolated from a soil sample.</title>
        <authorList>
            <person name="Liu B."/>
            <person name="Liu G.H."/>
            <person name="Cetin S."/>
            <person name="Schumann P."/>
            <person name="Pan Z.Z."/>
            <person name="Chen Q.Q."/>
        </authorList>
    </citation>
    <scope>NUCLEOTIDE SEQUENCE [LARGE SCALE GENOMIC DNA]</scope>
    <source>
        <strain evidence="8 9">FJAT-4402</strain>
    </source>
</reference>
<evidence type="ECO:0000256" key="2">
    <source>
        <dbReference type="ARBA" id="ARBA00022448"/>
    </source>
</evidence>
<dbReference type="OrthoDB" id="9814001at2"/>